<dbReference type="PRINTS" id="PR01035">
    <property type="entry name" value="TCRTETA"/>
</dbReference>
<feature type="domain" description="EF-hand" evidence="7">
    <location>
        <begin position="421"/>
        <end position="456"/>
    </location>
</feature>
<feature type="transmembrane region" description="Helical" evidence="6">
    <location>
        <begin position="359"/>
        <end position="383"/>
    </location>
</feature>
<feature type="domain" description="Major facilitator superfamily (MFS) profile" evidence="8">
    <location>
        <begin position="22"/>
        <end position="413"/>
    </location>
</feature>
<dbReference type="Pfam" id="PF07690">
    <property type="entry name" value="MFS_1"/>
    <property type="match status" value="2"/>
</dbReference>
<proteinExistence type="predicted"/>
<feature type="transmembrane region" description="Helical" evidence="6">
    <location>
        <begin position="325"/>
        <end position="347"/>
    </location>
</feature>
<name>A0A6M0SA63_9CYAN</name>
<feature type="transmembrane region" description="Helical" evidence="6">
    <location>
        <begin position="301"/>
        <end position="319"/>
    </location>
</feature>
<comment type="caution">
    <text evidence="9">The sequence shown here is derived from an EMBL/GenBank/DDBJ whole genome shotgun (WGS) entry which is preliminary data.</text>
</comment>
<reference evidence="9 10" key="1">
    <citation type="journal article" date="2020" name="Microb. Ecol.">
        <title>Ecogenomics of the Marine Benthic Filamentous Cyanobacterium Adonisia.</title>
        <authorList>
            <person name="Walter J.M."/>
            <person name="Coutinho F.H."/>
            <person name="Leomil L."/>
            <person name="Hargreaves P.I."/>
            <person name="Campeao M.E."/>
            <person name="Vieira V.V."/>
            <person name="Silva B.S."/>
            <person name="Fistarol G.O."/>
            <person name="Salomon P.S."/>
            <person name="Sawabe T."/>
            <person name="Mino S."/>
            <person name="Hosokawa M."/>
            <person name="Miyashita H."/>
            <person name="Maruyama F."/>
            <person name="van Verk M.C."/>
            <person name="Dutilh B.E."/>
            <person name="Thompson C.C."/>
            <person name="Thompson F.L."/>
        </authorList>
    </citation>
    <scope>NUCLEOTIDE SEQUENCE [LARGE SCALE GENOMIC DNA]</scope>
    <source>
        <strain evidence="9 10">CCMR0082</strain>
    </source>
</reference>
<evidence type="ECO:0000313" key="9">
    <source>
        <dbReference type="EMBL" id="NEZ64973.1"/>
    </source>
</evidence>
<dbReference type="InterPro" id="IPR001958">
    <property type="entry name" value="Tet-R_TetA/multi-R_MdtG-like"/>
</dbReference>
<dbReference type="PANTHER" id="PTHR23504:SF15">
    <property type="entry name" value="MAJOR FACILITATOR SUPERFAMILY (MFS) PROFILE DOMAIN-CONTAINING PROTEIN"/>
    <property type="match status" value="1"/>
</dbReference>
<feature type="transmembrane region" description="Helical" evidence="6">
    <location>
        <begin position="181"/>
        <end position="199"/>
    </location>
</feature>
<dbReference type="InterPro" id="IPR018247">
    <property type="entry name" value="EF_Hand_1_Ca_BS"/>
</dbReference>
<feature type="domain" description="EF-hand" evidence="7">
    <location>
        <begin position="482"/>
        <end position="507"/>
    </location>
</feature>
<dbReference type="InterPro" id="IPR036259">
    <property type="entry name" value="MFS_trans_sf"/>
</dbReference>
<dbReference type="Proteomes" id="UP000473574">
    <property type="component" value="Unassembled WGS sequence"/>
</dbReference>
<dbReference type="InterPro" id="IPR020846">
    <property type="entry name" value="MFS_dom"/>
</dbReference>
<feature type="transmembrane region" description="Helical" evidence="6">
    <location>
        <begin position="21"/>
        <end position="44"/>
    </location>
</feature>
<dbReference type="PROSITE" id="PS50222">
    <property type="entry name" value="EF_HAND_2"/>
    <property type="match status" value="3"/>
</dbReference>
<evidence type="ECO:0000256" key="1">
    <source>
        <dbReference type="ARBA" id="ARBA00004651"/>
    </source>
</evidence>
<keyword evidence="5 6" id="KW-0472">Membrane</keyword>
<feature type="transmembrane region" description="Helical" evidence="6">
    <location>
        <begin position="88"/>
        <end position="105"/>
    </location>
</feature>
<dbReference type="GO" id="GO:0005886">
    <property type="term" value="C:plasma membrane"/>
    <property type="evidence" value="ECO:0007669"/>
    <property type="project" value="UniProtKB-SubCell"/>
</dbReference>
<evidence type="ECO:0000256" key="2">
    <source>
        <dbReference type="ARBA" id="ARBA00022448"/>
    </source>
</evidence>
<dbReference type="InterPro" id="IPR011992">
    <property type="entry name" value="EF-hand-dom_pair"/>
</dbReference>
<gene>
    <name evidence="9" type="ORF">D0962_19690</name>
</gene>
<feature type="transmembrane region" description="Helical" evidence="6">
    <location>
        <begin position="389"/>
        <end position="410"/>
    </location>
</feature>
<accession>A0A6M0SA63</accession>
<protein>
    <submittedName>
        <fullName evidence="9">MFS transporter</fullName>
    </submittedName>
</protein>
<dbReference type="SMART" id="SM00054">
    <property type="entry name" value="EFh"/>
    <property type="match status" value="4"/>
</dbReference>
<dbReference type="Pfam" id="PF13202">
    <property type="entry name" value="EF-hand_5"/>
    <property type="match status" value="4"/>
</dbReference>
<comment type="subcellular location">
    <subcellularLocation>
        <location evidence="1">Cell membrane</location>
        <topology evidence="1">Multi-pass membrane protein</topology>
    </subcellularLocation>
</comment>
<dbReference type="GO" id="GO:0022857">
    <property type="term" value="F:transmembrane transporter activity"/>
    <property type="evidence" value="ECO:0007669"/>
    <property type="project" value="InterPro"/>
</dbReference>
<dbReference type="CDD" id="cd17330">
    <property type="entry name" value="MFS_SLC46_TetA_like"/>
    <property type="match status" value="1"/>
</dbReference>
<feature type="domain" description="EF-hand" evidence="7">
    <location>
        <begin position="539"/>
        <end position="574"/>
    </location>
</feature>
<dbReference type="AlphaFoldDB" id="A0A6M0SA63"/>
<dbReference type="PROSITE" id="PS00018">
    <property type="entry name" value="EF_HAND_1"/>
    <property type="match status" value="3"/>
</dbReference>
<dbReference type="EMBL" id="QZCE01000002">
    <property type="protein sequence ID" value="NEZ64973.1"/>
    <property type="molecule type" value="Genomic_DNA"/>
</dbReference>
<evidence type="ECO:0000259" key="8">
    <source>
        <dbReference type="PROSITE" id="PS50850"/>
    </source>
</evidence>
<sequence>MTLEDVNRPGFLAWLQDKSHLAQIALFLSVLIDTVSSSIVVPLIPFYAQNFNASPLMTTLVFSASAITGFMVTPVWGGLSDRFGRRPLLLTSMVVSGIACLWFGLLHSLWALFACNALIGAASGSGTVATAYIADVTSSDQRARGLGVLSAAYGCGIILGPTLGGFLVGSDSATSDFLTPALVAASLSALAVTFTFFVLPESLPKIHVEPDQTQLKSSAFNFTDYQTILKNPLTLTLIMGLVLIAFAGSSVQSVLGLWTGQELHWGPQSTSFLYVYWGGLAICIELGLINPLIKRFGESNLFIWGLFTYSIAMMLLPTSRSLLNILLSLSVICLGYSLCRVVAVSLLSQSVSARQQGKVFGLTDSAIALATIISPLLAGYMFTAWGTSWPFWVGPILIIVVSLLSVRIIMQSRVSVSCMQQRQQNLQQLFDILDYDQNGEIEAHDFQQMVNASAQVWRWKDDSKEYKTALSFWTGLGNTVQQLMDTNGDGRVSLDEWIEFMVKDLDFDLATAFTKFLDVNADGKICLEELKAFYYLYKTDEGIAEKTFESLDLDQDGYISPDEMSKTFKHFIYGETLESLQRKWLTGI</sequence>
<evidence type="ECO:0000256" key="6">
    <source>
        <dbReference type="SAM" id="Phobius"/>
    </source>
</evidence>
<keyword evidence="2" id="KW-0813">Transport</keyword>
<dbReference type="InterPro" id="IPR011701">
    <property type="entry name" value="MFS"/>
</dbReference>
<evidence type="ECO:0000256" key="4">
    <source>
        <dbReference type="ARBA" id="ARBA00022989"/>
    </source>
</evidence>
<dbReference type="SUPFAM" id="SSF103473">
    <property type="entry name" value="MFS general substrate transporter"/>
    <property type="match status" value="1"/>
</dbReference>
<feature type="transmembrane region" description="Helical" evidence="6">
    <location>
        <begin position="235"/>
        <end position="259"/>
    </location>
</feature>
<dbReference type="Gene3D" id="1.20.1250.20">
    <property type="entry name" value="MFS general substrate transporter like domains"/>
    <property type="match status" value="1"/>
</dbReference>
<dbReference type="GO" id="GO:0005509">
    <property type="term" value="F:calcium ion binding"/>
    <property type="evidence" value="ECO:0007669"/>
    <property type="project" value="InterPro"/>
</dbReference>
<feature type="transmembrane region" description="Helical" evidence="6">
    <location>
        <begin position="111"/>
        <end position="134"/>
    </location>
</feature>
<feature type="transmembrane region" description="Helical" evidence="6">
    <location>
        <begin position="146"/>
        <end position="169"/>
    </location>
</feature>
<dbReference type="CDD" id="cd00051">
    <property type="entry name" value="EFh"/>
    <property type="match status" value="1"/>
</dbReference>
<evidence type="ECO:0000259" key="7">
    <source>
        <dbReference type="PROSITE" id="PS50222"/>
    </source>
</evidence>
<feature type="transmembrane region" description="Helical" evidence="6">
    <location>
        <begin position="56"/>
        <end position="76"/>
    </location>
</feature>
<feature type="transmembrane region" description="Helical" evidence="6">
    <location>
        <begin position="271"/>
        <end position="289"/>
    </location>
</feature>
<dbReference type="Gene3D" id="1.10.238.10">
    <property type="entry name" value="EF-hand"/>
    <property type="match status" value="1"/>
</dbReference>
<dbReference type="InterPro" id="IPR002048">
    <property type="entry name" value="EF_hand_dom"/>
</dbReference>
<keyword evidence="4 6" id="KW-1133">Transmembrane helix</keyword>
<dbReference type="PANTHER" id="PTHR23504">
    <property type="entry name" value="MAJOR FACILITATOR SUPERFAMILY DOMAIN-CONTAINING PROTEIN 10"/>
    <property type="match status" value="1"/>
</dbReference>
<evidence type="ECO:0000256" key="3">
    <source>
        <dbReference type="ARBA" id="ARBA00022692"/>
    </source>
</evidence>
<evidence type="ECO:0000256" key="5">
    <source>
        <dbReference type="ARBA" id="ARBA00023136"/>
    </source>
</evidence>
<dbReference type="SUPFAM" id="SSF47473">
    <property type="entry name" value="EF-hand"/>
    <property type="match status" value="1"/>
</dbReference>
<dbReference type="PROSITE" id="PS50850">
    <property type="entry name" value="MFS"/>
    <property type="match status" value="1"/>
</dbReference>
<dbReference type="RefSeq" id="WP_163665672.1">
    <property type="nucleotide sequence ID" value="NZ_QZCE01000002.1"/>
</dbReference>
<evidence type="ECO:0000313" key="10">
    <source>
        <dbReference type="Proteomes" id="UP000473574"/>
    </source>
</evidence>
<organism evidence="9 10">
    <name type="scientific">Adonisia turfae CCMR0082</name>
    <dbReference type="NCBI Taxonomy" id="2304604"/>
    <lineage>
        <taxon>Bacteria</taxon>
        <taxon>Bacillati</taxon>
        <taxon>Cyanobacteriota</taxon>
        <taxon>Adonisia</taxon>
        <taxon>Adonisia turfae</taxon>
    </lineage>
</organism>
<keyword evidence="3 6" id="KW-0812">Transmembrane</keyword>